<proteinExistence type="predicted"/>
<dbReference type="Proteomes" id="UP000238701">
    <property type="component" value="Unassembled WGS sequence"/>
</dbReference>
<feature type="domain" description="Heme NO-binding" evidence="1">
    <location>
        <begin position="1"/>
        <end position="31"/>
    </location>
</feature>
<reference evidence="3" key="1">
    <citation type="submission" date="2018-02" db="EMBL/GenBank/DDBJ databases">
        <authorList>
            <person name="Hausmann B."/>
        </authorList>
    </citation>
    <scope>NUCLEOTIDE SEQUENCE [LARGE SCALE GENOMIC DNA]</scope>
    <source>
        <strain evidence="3">Peat soil MAG SbA1</strain>
    </source>
</reference>
<protein>
    <recommendedName>
        <fullName evidence="1">Heme NO-binding domain-containing protein</fullName>
    </recommendedName>
</protein>
<dbReference type="GO" id="GO:0020037">
    <property type="term" value="F:heme binding"/>
    <property type="evidence" value="ECO:0007669"/>
    <property type="project" value="InterPro"/>
</dbReference>
<dbReference type="InterPro" id="IPR011644">
    <property type="entry name" value="Heme_NO-bd"/>
</dbReference>
<dbReference type="EMBL" id="OMOD01000002">
    <property type="protein sequence ID" value="SPF31651.1"/>
    <property type="molecule type" value="Genomic_DNA"/>
</dbReference>
<dbReference type="Gene3D" id="3.90.1520.10">
    <property type="entry name" value="H-NOX domain"/>
    <property type="match status" value="1"/>
</dbReference>
<accession>A0A2U3JW78</accession>
<evidence type="ECO:0000313" key="3">
    <source>
        <dbReference type="Proteomes" id="UP000238701"/>
    </source>
</evidence>
<organism evidence="2 3">
    <name type="scientific">Candidatus Sulfotelmatobacter kueseliae</name>
    <dbReference type="NCBI Taxonomy" id="2042962"/>
    <lineage>
        <taxon>Bacteria</taxon>
        <taxon>Pseudomonadati</taxon>
        <taxon>Acidobacteriota</taxon>
        <taxon>Terriglobia</taxon>
        <taxon>Terriglobales</taxon>
        <taxon>Candidatus Korobacteraceae</taxon>
        <taxon>Candidatus Sulfotelmatobacter</taxon>
    </lineage>
</organism>
<dbReference type="AlphaFoldDB" id="A0A2U3JW78"/>
<gene>
    <name evidence="2" type="ORF">SBA1_100096</name>
</gene>
<sequence length="42" mass="4573">MHYESERGLVALMAGLVRGVGKYYGEHLNVSTAGNAVHIQFP</sequence>
<evidence type="ECO:0000259" key="1">
    <source>
        <dbReference type="Pfam" id="PF07700"/>
    </source>
</evidence>
<dbReference type="InterPro" id="IPR024096">
    <property type="entry name" value="NO_sig/Golgi_transp_ligand-bd"/>
</dbReference>
<name>A0A2U3JW78_9BACT</name>
<dbReference type="Pfam" id="PF07700">
    <property type="entry name" value="HNOB"/>
    <property type="match status" value="1"/>
</dbReference>
<dbReference type="SUPFAM" id="SSF111126">
    <property type="entry name" value="Ligand-binding domain in the NO signalling and Golgi transport"/>
    <property type="match status" value="1"/>
</dbReference>
<evidence type="ECO:0000313" key="2">
    <source>
        <dbReference type="EMBL" id="SPF31651.1"/>
    </source>
</evidence>
<dbReference type="InterPro" id="IPR038158">
    <property type="entry name" value="H-NOX_domain_sf"/>
</dbReference>